<reference evidence="1" key="1">
    <citation type="submission" date="2021-06" db="EMBL/GenBank/DDBJ databases">
        <authorList>
            <person name="Kallberg Y."/>
            <person name="Tangrot J."/>
            <person name="Rosling A."/>
        </authorList>
    </citation>
    <scope>NUCLEOTIDE SEQUENCE</scope>
    <source>
        <strain evidence="1">87-6 pot B 2015</strain>
    </source>
</reference>
<protein>
    <submittedName>
        <fullName evidence="1">8555_t:CDS:1</fullName>
    </submittedName>
</protein>
<keyword evidence="2" id="KW-1185">Reference proteome</keyword>
<sequence>MSTTSTKVHMNILDEERRKWCITGFLGECNVEPFRQKINCYLSSFENIANIEEGVGRRSGKRLGEEHEPAEMINEPSVHIYQPILTNGGISQKKMTKIDSTIDKKFSPMIHSSQHDQVHENLNNQHDNEEHVSIITSRYRSPSNERLEDYNEASPEHEDENPFVVRDVLSNNKFKTVLSWRHVIDNIYINDSSTNDWVAEDHNVSLDFRNFQLDVINQLEGNQTFSYFKDMERILCLSSIMYCSESKPTYVSCSEKLWNKIRPRPLAPIMLPQNLLDDKKLINTKWCENWSLRNTLKTEEDKDVFDCAQIVTRNFFMYLSSVSFNENNELNEDTFVHRYCHQILEEIFGKTDFALVCSKERRILDGNNHGRKPDYRVLGQIDDINRELLFGEIKPPHHSKVISKSVIKLAEFMKGSLDLIINRCGYISGIEIYGILICGDEIKIFNMDLVYDGLYRCSLLSKILLPTENANFLNIVTVNRLRSTISAINSSQPQSSSTCHPYCRKSNSSPKKIRVPIVRA</sequence>
<comment type="caution">
    <text evidence="1">The sequence shown here is derived from an EMBL/GenBank/DDBJ whole genome shotgun (WGS) entry which is preliminary data.</text>
</comment>
<gene>
    <name evidence="1" type="ORF">FMOSSE_LOCUS5564</name>
</gene>
<dbReference type="AlphaFoldDB" id="A0A9N9AGZ8"/>
<evidence type="ECO:0000313" key="2">
    <source>
        <dbReference type="Proteomes" id="UP000789375"/>
    </source>
</evidence>
<evidence type="ECO:0000313" key="1">
    <source>
        <dbReference type="EMBL" id="CAG8532208.1"/>
    </source>
</evidence>
<name>A0A9N9AGZ8_FUNMO</name>
<organism evidence="1 2">
    <name type="scientific">Funneliformis mosseae</name>
    <name type="common">Endomycorrhizal fungus</name>
    <name type="synonym">Glomus mosseae</name>
    <dbReference type="NCBI Taxonomy" id="27381"/>
    <lineage>
        <taxon>Eukaryota</taxon>
        <taxon>Fungi</taxon>
        <taxon>Fungi incertae sedis</taxon>
        <taxon>Mucoromycota</taxon>
        <taxon>Glomeromycotina</taxon>
        <taxon>Glomeromycetes</taxon>
        <taxon>Glomerales</taxon>
        <taxon>Glomeraceae</taxon>
        <taxon>Funneliformis</taxon>
    </lineage>
</organism>
<dbReference type="EMBL" id="CAJVPP010001070">
    <property type="protein sequence ID" value="CAG8532208.1"/>
    <property type="molecule type" value="Genomic_DNA"/>
</dbReference>
<accession>A0A9N9AGZ8</accession>
<dbReference type="Proteomes" id="UP000789375">
    <property type="component" value="Unassembled WGS sequence"/>
</dbReference>
<proteinExistence type="predicted"/>